<accession>A0A832WES9</accession>
<dbReference type="Proteomes" id="UP000651120">
    <property type="component" value="Unassembled WGS sequence"/>
</dbReference>
<organism evidence="1 2">
    <name type="scientific">Pyrobaculum aerophilum</name>
    <dbReference type="NCBI Taxonomy" id="13773"/>
    <lineage>
        <taxon>Archaea</taxon>
        <taxon>Thermoproteota</taxon>
        <taxon>Thermoprotei</taxon>
        <taxon>Thermoproteales</taxon>
        <taxon>Thermoproteaceae</taxon>
        <taxon>Pyrobaculum</taxon>
    </lineage>
</organism>
<proteinExistence type="predicted"/>
<dbReference type="RefSeq" id="WP_011009199.1">
    <property type="nucleotide sequence ID" value="NZ_DUJP01000025.1"/>
</dbReference>
<gene>
    <name evidence="1" type="ORF">HA333_05735</name>
</gene>
<name>A0A832WES9_9CREN</name>
<comment type="caution">
    <text evidence="1">The sequence shown here is derived from an EMBL/GenBank/DDBJ whole genome shotgun (WGS) entry which is preliminary data.</text>
</comment>
<reference evidence="1" key="1">
    <citation type="journal article" date="2020" name="bioRxiv">
        <title>A rank-normalized archaeal taxonomy based on genome phylogeny resolves widespread incomplete and uneven classifications.</title>
        <authorList>
            <person name="Rinke C."/>
            <person name="Chuvochina M."/>
            <person name="Mussig A.J."/>
            <person name="Chaumeil P.-A."/>
            <person name="Waite D.W."/>
            <person name="Whitman W.B."/>
            <person name="Parks D.H."/>
            <person name="Hugenholtz P."/>
        </authorList>
    </citation>
    <scope>NUCLEOTIDE SEQUENCE</scope>
    <source>
        <strain evidence="1">UBA8839</strain>
    </source>
</reference>
<evidence type="ECO:0000313" key="1">
    <source>
        <dbReference type="EMBL" id="HII46946.1"/>
    </source>
</evidence>
<sequence length="90" mass="9933">MEKRDCLIAVIENCGGQPAASSLKDLLRQARIKARKLVIISACGKLGKVFPIVRQIASDNMDFPVRHYHQVEIPQAAALENCAAYEVIKV</sequence>
<evidence type="ECO:0000313" key="2">
    <source>
        <dbReference type="Proteomes" id="UP000651120"/>
    </source>
</evidence>
<dbReference type="AlphaFoldDB" id="A0A832WES9"/>
<dbReference type="EMBL" id="DUJP01000025">
    <property type="protein sequence ID" value="HII46946.1"/>
    <property type="molecule type" value="Genomic_DNA"/>
</dbReference>
<dbReference type="OMA" id="DFPVRHY"/>
<protein>
    <submittedName>
        <fullName evidence="1">Uncharacterized protein</fullName>
    </submittedName>
</protein>
<dbReference type="GeneID" id="1463910"/>